<evidence type="ECO:0000256" key="1">
    <source>
        <dbReference type="SAM" id="MobiDB-lite"/>
    </source>
</evidence>
<keyword evidence="2" id="KW-0472">Membrane</keyword>
<comment type="caution">
    <text evidence="3">The sequence shown here is derived from an EMBL/GenBank/DDBJ whole genome shotgun (WGS) entry which is preliminary data.</text>
</comment>
<evidence type="ECO:0000313" key="3">
    <source>
        <dbReference type="EMBL" id="KAK5080533.1"/>
    </source>
</evidence>
<feature type="transmembrane region" description="Helical" evidence="2">
    <location>
        <begin position="249"/>
        <end position="268"/>
    </location>
</feature>
<evidence type="ECO:0000256" key="2">
    <source>
        <dbReference type="SAM" id="Phobius"/>
    </source>
</evidence>
<keyword evidence="2" id="KW-1133">Transmembrane helix</keyword>
<gene>
    <name evidence="3" type="ORF">LTR24_008481</name>
</gene>
<feature type="compositionally biased region" description="Basic residues" evidence="1">
    <location>
        <begin position="1"/>
        <end position="16"/>
    </location>
</feature>
<evidence type="ECO:0000313" key="4">
    <source>
        <dbReference type="Proteomes" id="UP001345013"/>
    </source>
</evidence>
<organism evidence="3 4">
    <name type="scientific">Lithohypha guttulata</name>
    <dbReference type="NCBI Taxonomy" id="1690604"/>
    <lineage>
        <taxon>Eukaryota</taxon>
        <taxon>Fungi</taxon>
        <taxon>Dikarya</taxon>
        <taxon>Ascomycota</taxon>
        <taxon>Pezizomycotina</taxon>
        <taxon>Eurotiomycetes</taxon>
        <taxon>Chaetothyriomycetidae</taxon>
        <taxon>Chaetothyriales</taxon>
        <taxon>Trichomeriaceae</taxon>
        <taxon>Lithohypha</taxon>
    </lineage>
</organism>
<feature type="transmembrane region" description="Helical" evidence="2">
    <location>
        <begin position="317"/>
        <end position="337"/>
    </location>
</feature>
<feature type="region of interest" description="Disordered" evidence="1">
    <location>
        <begin position="1"/>
        <end position="66"/>
    </location>
</feature>
<keyword evidence="2" id="KW-0812">Transmembrane</keyword>
<proteinExistence type="predicted"/>
<reference evidence="3 4" key="1">
    <citation type="submission" date="2023-08" db="EMBL/GenBank/DDBJ databases">
        <title>Black Yeasts Isolated from many extreme environments.</title>
        <authorList>
            <person name="Coleine C."/>
            <person name="Stajich J.E."/>
            <person name="Selbmann L."/>
        </authorList>
    </citation>
    <scope>NUCLEOTIDE SEQUENCE [LARGE SCALE GENOMIC DNA]</scope>
    <source>
        <strain evidence="3 4">CCFEE 5885</strain>
    </source>
</reference>
<feature type="transmembrane region" description="Helical" evidence="2">
    <location>
        <begin position="700"/>
        <end position="726"/>
    </location>
</feature>
<dbReference type="Proteomes" id="UP001345013">
    <property type="component" value="Unassembled WGS sequence"/>
</dbReference>
<feature type="transmembrane region" description="Helical" evidence="2">
    <location>
        <begin position="288"/>
        <end position="305"/>
    </location>
</feature>
<sequence length="780" mass="85762">MAHKHNRRRIRHRSRRNRYEQNLPTVYEIPSYDSLSSSTEPHLSSETAQASRRSSPSSDYSDNATLRNWLDPQMVDYRRPNPDNGLYRVDAQEARALQRFGGEPGEEYDLVENMQKMFDKTIYAIVVPSPAQLQQRRLVPVEDVRVHPSQHSHTATITQDDTDPSREVSESRCVIEVSDTIEEVAQSPHSTQPVRRLPLSTGLARNALSWICLTLTILLFILTIVYASRPTFLTKLRAIRASSSYTIRVLRILSQIVDDLLAICLVMALEKMQWYHIARERSGETFELISAIAPSTGVVGILQNLCRKTFNLGAVKLWSLARLCFLALSFALGLLIMSDVHPDSGYHLVGPSLEVRAYHFRHFDSSAAAVVGTSAQTTYASAANYFLIDTRVIDLTSARDSDRSCSSGYDFRRNTVCNRAVFLPITNVLAADETYPNADLIVVHGVQGYYLDFGPLAAGFTFDSTSHCRIYGIDEMAAQYCFAPASDSRIAAKLNYCVKGQTTAQSCLKSTEWASETGITTLLKVQDGVADIAYQRRTSAIVSHTFEQGTSPSLLGWSDLQEAHHLILTGGSLANISSSDPFGLESLGNLMDDLTGALGPETNTAAEASTNIIDTSAVAANTPSLLIPSVLHVVNVTYPSPARKAYAGSNIFHNILAIPLTFCSTSAAQDLRVGDLSSAIPPLSNSPQVSFAETRYTVRVGLWSIVAYAVVGSLLILFCLVTLVLATFHPSSSSLPDYGPFPLFNFWRWCSAEAEFGARDTVPTMKSRVQLTEDASKAQA</sequence>
<feature type="compositionally biased region" description="Low complexity" evidence="1">
    <location>
        <begin position="34"/>
        <end position="62"/>
    </location>
</feature>
<protein>
    <submittedName>
        <fullName evidence="3">Uncharacterized protein</fullName>
    </submittedName>
</protein>
<accession>A0ABR0JZX5</accession>
<feature type="transmembrane region" description="Helical" evidence="2">
    <location>
        <begin position="207"/>
        <end position="228"/>
    </location>
</feature>
<keyword evidence="4" id="KW-1185">Reference proteome</keyword>
<dbReference type="EMBL" id="JAVRRG010000148">
    <property type="protein sequence ID" value="KAK5080533.1"/>
    <property type="molecule type" value="Genomic_DNA"/>
</dbReference>
<name>A0ABR0JZX5_9EURO</name>